<evidence type="ECO:0000313" key="3">
    <source>
        <dbReference type="Proteomes" id="UP000785613"/>
    </source>
</evidence>
<reference evidence="2 3" key="1">
    <citation type="submission" date="2019-09" db="EMBL/GenBank/DDBJ databases">
        <title>Taxonomy of Antarctic Massilia spp.: description of Massilia rubra sp. nov., Massilia aquatica sp. nov., Massilia mucilaginosa sp. nov., Massilia frigida sp. nov. isolated from streams, lakes and regoliths.</title>
        <authorList>
            <person name="Holochova P."/>
            <person name="Sedlacek I."/>
            <person name="Kralova S."/>
            <person name="Maslanova I."/>
            <person name="Busse H.-J."/>
            <person name="Stankova E."/>
            <person name="Vrbovska V."/>
            <person name="Kovarovic V."/>
            <person name="Bartak M."/>
            <person name="Svec P."/>
            <person name="Pantucek R."/>
        </authorList>
    </citation>
    <scope>NUCLEOTIDE SEQUENCE [LARGE SCALE GENOMIC DNA]</scope>
    <source>
        <strain evidence="2 3">CCM 8692</strain>
    </source>
</reference>
<evidence type="ECO:0000313" key="2">
    <source>
        <dbReference type="EMBL" id="NHZ32658.1"/>
    </source>
</evidence>
<gene>
    <name evidence="2" type="ORF">F0185_03510</name>
</gene>
<sequence>MDDHDQLTAWLRAQPLGARVAIDGESVWLRPGEGGAELSACLWPDPSGEQVQAALRQGFAGALAFDAGLGLSGDGLVLSCWLPSCAGWRDAAPALEQLLDQLAAWRAALAPPSAKPRLAAGGAARHEQRMRQMLGGARP</sequence>
<dbReference type="RefSeq" id="WP_167221651.1">
    <property type="nucleotide sequence ID" value="NZ_VUYU01000002.1"/>
</dbReference>
<protein>
    <recommendedName>
        <fullName evidence="4">Type III secretion system chaperone</fullName>
    </recommendedName>
</protein>
<keyword evidence="3" id="KW-1185">Reference proteome</keyword>
<feature type="region of interest" description="Disordered" evidence="1">
    <location>
        <begin position="115"/>
        <end position="139"/>
    </location>
</feature>
<dbReference type="Proteomes" id="UP000785613">
    <property type="component" value="Unassembled WGS sequence"/>
</dbReference>
<dbReference type="EMBL" id="VUYU01000002">
    <property type="protein sequence ID" value="NHZ32658.1"/>
    <property type="molecule type" value="Genomic_DNA"/>
</dbReference>
<accession>A0ABX0LJ10</accession>
<evidence type="ECO:0008006" key="4">
    <source>
        <dbReference type="Google" id="ProtNLM"/>
    </source>
</evidence>
<name>A0ABX0LJ10_9BURK</name>
<organism evidence="2 3">
    <name type="scientific">Massilia rubra</name>
    <dbReference type="NCBI Taxonomy" id="2607910"/>
    <lineage>
        <taxon>Bacteria</taxon>
        <taxon>Pseudomonadati</taxon>
        <taxon>Pseudomonadota</taxon>
        <taxon>Betaproteobacteria</taxon>
        <taxon>Burkholderiales</taxon>
        <taxon>Oxalobacteraceae</taxon>
        <taxon>Telluria group</taxon>
        <taxon>Massilia</taxon>
    </lineage>
</organism>
<comment type="caution">
    <text evidence="2">The sequence shown here is derived from an EMBL/GenBank/DDBJ whole genome shotgun (WGS) entry which is preliminary data.</text>
</comment>
<proteinExistence type="predicted"/>
<evidence type="ECO:0000256" key="1">
    <source>
        <dbReference type="SAM" id="MobiDB-lite"/>
    </source>
</evidence>